<sequence>MTNSKRGRRKSENERKSRRKKSVTGEQGFLSAGRSRCVANGEEEEAGSTREEDRERGASIIKNVILPLLNISRELQAEALQSE</sequence>
<protein>
    <submittedName>
        <fullName evidence="2">Uncharacterized protein</fullName>
    </submittedName>
</protein>
<feature type="region of interest" description="Disordered" evidence="1">
    <location>
        <begin position="1"/>
        <end position="56"/>
    </location>
</feature>
<keyword evidence="3" id="KW-1185">Reference proteome</keyword>
<name>A0ABR3ME16_9TELE</name>
<feature type="compositionally biased region" description="Basic and acidic residues" evidence="1">
    <location>
        <begin position="47"/>
        <end position="56"/>
    </location>
</feature>
<reference evidence="2 3" key="1">
    <citation type="submission" date="2023-09" db="EMBL/GenBank/DDBJ databases">
        <authorList>
            <person name="Wang M."/>
        </authorList>
    </citation>
    <scope>NUCLEOTIDE SEQUENCE [LARGE SCALE GENOMIC DNA]</scope>
    <source>
        <strain evidence="2">GT-2023</strain>
        <tissue evidence="2">Liver</tissue>
    </source>
</reference>
<gene>
    <name evidence="2" type="ORF">QQF64_005549</name>
</gene>
<dbReference type="EMBL" id="JAYMGO010000013">
    <property type="protein sequence ID" value="KAL1262810.1"/>
    <property type="molecule type" value="Genomic_DNA"/>
</dbReference>
<dbReference type="Proteomes" id="UP001558613">
    <property type="component" value="Unassembled WGS sequence"/>
</dbReference>
<evidence type="ECO:0000313" key="3">
    <source>
        <dbReference type="Proteomes" id="UP001558613"/>
    </source>
</evidence>
<evidence type="ECO:0000313" key="2">
    <source>
        <dbReference type="EMBL" id="KAL1262810.1"/>
    </source>
</evidence>
<accession>A0ABR3ME16</accession>
<proteinExistence type="predicted"/>
<evidence type="ECO:0000256" key="1">
    <source>
        <dbReference type="SAM" id="MobiDB-lite"/>
    </source>
</evidence>
<organism evidence="2 3">
    <name type="scientific">Cirrhinus molitorella</name>
    <name type="common">mud carp</name>
    <dbReference type="NCBI Taxonomy" id="172907"/>
    <lineage>
        <taxon>Eukaryota</taxon>
        <taxon>Metazoa</taxon>
        <taxon>Chordata</taxon>
        <taxon>Craniata</taxon>
        <taxon>Vertebrata</taxon>
        <taxon>Euteleostomi</taxon>
        <taxon>Actinopterygii</taxon>
        <taxon>Neopterygii</taxon>
        <taxon>Teleostei</taxon>
        <taxon>Ostariophysi</taxon>
        <taxon>Cypriniformes</taxon>
        <taxon>Cyprinidae</taxon>
        <taxon>Labeoninae</taxon>
        <taxon>Labeonini</taxon>
        <taxon>Cirrhinus</taxon>
    </lineage>
</organism>
<comment type="caution">
    <text evidence="2">The sequence shown here is derived from an EMBL/GenBank/DDBJ whole genome shotgun (WGS) entry which is preliminary data.</text>
</comment>